<keyword evidence="1" id="KW-0677">Repeat</keyword>
<dbReference type="Pfam" id="PF12796">
    <property type="entry name" value="Ank_2"/>
    <property type="match status" value="1"/>
</dbReference>
<dbReference type="PROSITE" id="PS50297">
    <property type="entry name" value="ANK_REP_REGION"/>
    <property type="match status" value="2"/>
</dbReference>
<evidence type="ECO:0000256" key="2">
    <source>
        <dbReference type="ARBA" id="ARBA00023043"/>
    </source>
</evidence>
<dbReference type="PRINTS" id="PR01415">
    <property type="entry name" value="ANKYRIN"/>
</dbReference>
<keyword evidence="2 3" id="KW-0040">ANK repeat</keyword>
<dbReference type="PANTHER" id="PTHR24171:SF9">
    <property type="entry name" value="ANKYRIN REPEAT DOMAIN-CONTAINING PROTEIN 39"/>
    <property type="match status" value="1"/>
</dbReference>
<sequence length="180" mass="19934">MANCKRKHPNVKSTGQKLFRAACNGKEAEVTRLLRKGCSLEWKNKDGFTPLSIAAYKGHEGVVRQLIAAGADIHYKGWYQFTPLVYAAWHGSVTIAHELIAAGADVNALIKHFTMHQKKEKPILCDSFWMLVLIQVSKQSTAKALEISPSEKDVPKSSGSSMMHLFVPPLRATPRACANY</sequence>
<protein>
    <submittedName>
        <fullName evidence="4">Uncharacterized protein</fullName>
    </submittedName>
</protein>
<dbReference type="PROSITE" id="PS50088">
    <property type="entry name" value="ANK_REPEAT"/>
    <property type="match status" value="2"/>
</dbReference>
<dbReference type="EMBL" id="JNBR01002414">
    <property type="protein sequence ID" value="OQR82849.1"/>
    <property type="molecule type" value="Genomic_DNA"/>
</dbReference>
<dbReference type="OrthoDB" id="188462at2759"/>
<feature type="repeat" description="ANK" evidence="3">
    <location>
        <begin position="46"/>
        <end position="78"/>
    </location>
</feature>
<evidence type="ECO:0000313" key="5">
    <source>
        <dbReference type="Proteomes" id="UP000243579"/>
    </source>
</evidence>
<dbReference type="AlphaFoldDB" id="A0A1V9YAY3"/>
<accession>A0A1V9YAY3</accession>
<proteinExistence type="predicted"/>
<name>A0A1V9YAY3_ACHHY</name>
<dbReference type="PANTHER" id="PTHR24171">
    <property type="entry name" value="ANKYRIN REPEAT DOMAIN-CONTAINING PROTEIN 39-RELATED"/>
    <property type="match status" value="1"/>
</dbReference>
<reference evidence="4 5" key="1">
    <citation type="journal article" date="2014" name="Genome Biol. Evol.">
        <title>The secreted proteins of Achlya hypogyna and Thraustotheca clavata identify the ancestral oomycete secretome and reveal gene acquisitions by horizontal gene transfer.</title>
        <authorList>
            <person name="Misner I."/>
            <person name="Blouin N."/>
            <person name="Leonard G."/>
            <person name="Richards T.A."/>
            <person name="Lane C.E."/>
        </authorList>
    </citation>
    <scope>NUCLEOTIDE SEQUENCE [LARGE SCALE GENOMIC DNA]</scope>
    <source>
        <strain evidence="4 5">ATCC 48635</strain>
    </source>
</reference>
<comment type="caution">
    <text evidence="4">The sequence shown here is derived from an EMBL/GenBank/DDBJ whole genome shotgun (WGS) entry which is preliminary data.</text>
</comment>
<gene>
    <name evidence="4" type="ORF">ACHHYP_15435</name>
</gene>
<dbReference type="STRING" id="1202772.A0A1V9YAY3"/>
<dbReference type="InterPro" id="IPR002110">
    <property type="entry name" value="Ankyrin_rpt"/>
</dbReference>
<evidence type="ECO:0000256" key="1">
    <source>
        <dbReference type="ARBA" id="ARBA00022737"/>
    </source>
</evidence>
<dbReference type="Proteomes" id="UP000243579">
    <property type="component" value="Unassembled WGS sequence"/>
</dbReference>
<feature type="repeat" description="ANK" evidence="3">
    <location>
        <begin position="79"/>
        <end position="111"/>
    </location>
</feature>
<dbReference type="InterPro" id="IPR036770">
    <property type="entry name" value="Ankyrin_rpt-contain_sf"/>
</dbReference>
<dbReference type="Gene3D" id="1.25.40.20">
    <property type="entry name" value="Ankyrin repeat-containing domain"/>
    <property type="match status" value="1"/>
</dbReference>
<keyword evidence="5" id="KW-1185">Reference proteome</keyword>
<dbReference type="SMART" id="SM00248">
    <property type="entry name" value="ANK"/>
    <property type="match status" value="2"/>
</dbReference>
<dbReference type="SUPFAM" id="SSF48403">
    <property type="entry name" value="Ankyrin repeat"/>
    <property type="match status" value="1"/>
</dbReference>
<organism evidence="4 5">
    <name type="scientific">Achlya hypogyna</name>
    <name type="common">Oomycete</name>
    <name type="synonym">Protoachlya hypogyna</name>
    <dbReference type="NCBI Taxonomy" id="1202772"/>
    <lineage>
        <taxon>Eukaryota</taxon>
        <taxon>Sar</taxon>
        <taxon>Stramenopiles</taxon>
        <taxon>Oomycota</taxon>
        <taxon>Saprolegniomycetes</taxon>
        <taxon>Saprolegniales</taxon>
        <taxon>Achlyaceae</taxon>
        <taxon>Achlya</taxon>
    </lineage>
</organism>
<evidence type="ECO:0000313" key="4">
    <source>
        <dbReference type="EMBL" id="OQR82849.1"/>
    </source>
</evidence>
<evidence type="ECO:0000256" key="3">
    <source>
        <dbReference type="PROSITE-ProRule" id="PRU00023"/>
    </source>
</evidence>